<dbReference type="Proteomes" id="UP000315439">
    <property type="component" value="Unassembled WGS sequence"/>
</dbReference>
<feature type="chain" id="PRO_5021753068" description="DUF885 domain-containing protein" evidence="1">
    <location>
        <begin position="21"/>
        <end position="426"/>
    </location>
</feature>
<reference evidence="2 3" key="1">
    <citation type="submission" date="2019-07" db="EMBL/GenBank/DDBJ databases">
        <title>Draft genome for Aliikangiella sp. M105.</title>
        <authorList>
            <person name="Wang G."/>
        </authorList>
    </citation>
    <scope>NUCLEOTIDE SEQUENCE [LARGE SCALE GENOMIC DNA]</scope>
    <source>
        <strain evidence="2 3">M105</strain>
    </source>
</reference>
<keyword evidence="3" id="KW-1185">Reference proteome</keyword>
<evidence type="ECO:0000256" key="1">
    <source>
        <dbReference type="SAM" id="SignalP"/>
    </source>
</evidence>
<evidence type="ECO:0000313" key="3">
    <source>
        <dbReference type="Proteomes" id="UP000315439"/>
    </source>
</evidence>
<keyword evidence="1" id="KW-0732">Signal</keyword>
<protein>
    <recommendedName>
        <fullName evidence="4">DUF885 domain-containing protein</fullName>
    </recommendedName>
</protein>
<dbReference type="OrthoDB" id="140419at2"/>
<evidence type="ECO:0000313" key="2">
    <source>
        <dbReference type="EMBL" id="TQV88632.1"/>
    </source>
</evidence>
<feature type="signal peptide" evidence="1">
    <location>
        <begin position="1"/>
        <end position="20"/>
    </location>
</feature>
<accession>A0A545UGM4</accession>
<organism evidence="2 3">
    <name type="scientific">Aliikangiella coralliicola</name>
    <dbReference type="NCBI Taxonomy" id="2592383"/>
    <lineage>
        <taxon>Bacteria</taxon>
        <taxon>Pseudomonadati</taxon>
        <taxon>Pseudomonadota</taxon>
        <taxon>Gammaproteobacteria</taxon>
        <taxon>Oceanospirillales</taxon>
        <taxon>Pleioneaceae</taxon>
        <taxon>Aliikangiella</taxon>
    </lineage>
</organism>
<gene>
    <name evidence="2" type="ORF">FLL46_08950</name>
</gene>
<comment type="caution">
    <text evidence="2">The sequence shown here is derived from an EMBL/GenBank/DDBJ whole genome shotgun (WGS) entry which is preliminary data.</text>
</comment>
<sequence>MKKIKLIVISLFLLNLNTFASSAVVDEVAEQYVKLVLAMGQHDSNYVDAYYGPEKWREEAAKAPMDLKKIVIAAKSLQDVLTREQKKNDTVPLRFAYLNTQLGSLAARALMLIGNVKYNFDQESKALYDTQPPQYEWSEFQKVLDELDKLLPGEKPLAEKINAFRSQFVIPEDKLKAVFDAAIKACRERTKIYVELLGNETFTLEFVKDKPWSGYNWYKGNGFSLIQVNTELPIEISRAVDLGCHEGYPGHHTYNGLLEANLVKKRGWVEFSVYPLFSPQSLIAEGSANYGVDMAFPGDEKKLFEKKLLFPLAGLNPELADQYAQVTQLTGKLDYAINEVARSYRNGKIDADKAQEMLQKYALMSPEKAKQRVRFIDSYGAYVINYNWGKELVKNWVEAGPDQSPIGRWKRFAKLLSSPRLPSTLN</sequence>
<dbReference type="AlphaFoldDB" id="A0A545UGM4"/>
<dbReference type="RefSeq" id="WP_142893140.1">
    <property type="nucleotide sequence ID" value="NZ_ML660162.1"/>
</dbReference>
<proteinExistence type="predicted"/>
<dbReference type="EMBL" id="VIKS01000004">
    <property type="protein sequence ID" value="TQV88632.1"/>
    <property type="molecule type" value="Genomic_DNA"/>
</dbReference>
<evidence type="ECO:0008006" key="4">
    <source>
        <dbReference type="Google" id="ProtNLM"/>
    </source>
</evidence>
<name>A0A545UGM4_9GAMM</name>